<dbReference type="InParanoid" id="A0A066W9K4"/>
<feature type="coiled-coil region" evidence="3">
    <location>
        <begin position="170"/>
        <end position="218"/>
    </location>
</feature>
<dbReference type="OMA" id="SACEYRH"/>
<keyword evidence="3" id="KW-0175">Coiled coil</keyword>
<name>A0A066W9K4_TILAU</name>
<dbReference type="STRING" id="1037660.A0A066W9K4"/>
<comment type="similarity">
    <text evidence="1">Belongs to the CSN7/EIF3M family. CSN7 subfamily.</text>
</comment>
<evidence type="ECO:0000256" key="2">
    <source>
        <dbReference type="ARBA" id="ARBA00022790"/>
    </source>
</evidence>
<evidence type="ECO:0000259" key="5">
    <source>
        <dbReference type="PROSITE" id="PS50250"/>
    </source>
</evidence>
<comment type="caution">
    <text evidence="6">The sequence shown here is derived from an EMBL/GenBank/DDBJ whole genome shotgun (WGS) entry which is preliminary data.</text>
</comment>
<dbReference type="SMART" id="SM00088">
    <property type="entry name" value="PINT"/>
    <property type="match status" value="1"/>
</dbReference>
<dbReference type="Proteomes" id="UP000027361">
    <property type="component" value="Unassembled WGS sequence"/>
</dbReference>
<dbReference type="InterPro" id="IPR000717">
    <property type="entry name" value="PCI_dom"/>
</dbReference>
<accession>A0A066W9K4</accession>
<evidence type="ECO:0000256" key="1">
    <source>
        <dbReference type="ARBA" id="ARBA00008482"/>
    </source>
</evidence>
<dbReference type="InterPro" id="IPR045237">
    <property type="entry name" value="COPS7/eIF3m"/>
</dbReference>
<dbReference type="GeneID" id="25263156"/>
<protein>
    <recommendedName>
        <fullName evidence="5">PCI domain-containing protein</fullName>
    </recommendedName>
</protein>
<dbReference type="OrthoDB" id="10265275at2759"/>
<dbReference type="GO" id="GO:0008180">
    <property type="term" value="C:COP9 signalosome"/>
    <property type="evidence" value="ECO:0007669"/>
    <property type="project" value="UniProtKB-KW"/>
</dbReference>
<evidence type="ECO:0000313" key="7">
    <source>
        <dbReference type="Proteomes" id="UP000027361"/>
    </source>
</evidence>
<evidence type="ECO:0000313" key="6">
    <source>
        <dbReference type="EMBL" id="KDN50391.1"/>
    </source>
</evidence>
<evidence type="ECO:0000256" key="3">
    <source>
        <dbReference type="SAM" id="Coils"/>
    </source>
</evidence>
<sequence length="269" mass="29807">MAVAASTLAAAKLEQFMLLARSAKGASAAKLIERATSAPGCFVFAELLQQPSIRELKHSEEHSSAYRLLELFAYGVHADYASSPYSFPSLSEVQVQKLKLLTLVTECYRSTTLKYDDLLAALDLPDMRALEDLIIEGIYAGIVSGRLDEKSQIFQVEGCLGRDVRGKPELENLVKELERWSNSAESALQLLSERIDQIKQLDASRAEQRRRHDALLSEHLQKAARHIHESNSKGPAASGYSAFFPSQGNEHMMDVGSDDLSAARREKKK</sequence>
<keyword evidence="7" id="KW-1185">Reference proteome</keyword>
<feature type="domain" description="PCI" evidence="5">
    <location>
        <begin position="1"/>
        <end position="161"/>
    </location>
</feature>
<proteinExistence type="inferred from homology"/>
<dbReference type="PROSITE" id="PS50250">
    <property type="entry name" value="PCI"/>
    <property type="match status" value="1"/>
</dbReference>
<gene>
    <name evidence="6" type="ORF">K437DRAFT_244947</name>
</gene>
<dbReference type="RefSeq" id="XP_013244516.1">
    <property type="nucleotide sequence ID" value="XM_013389062.1"/>
</dbReference>
<dbReference type="PANTHER" id="PTHR15350:SF5">
    <property type="entry name" value="COP9 SIGNALOSOME COMPLEX SUBUNIT 7"/>
    <property type="match status" value="1"/>
</dbReference>
<feature type="region of interest" description="Disordered" evidence="4">
    <location>
        <begin position="225"/>
        <end position="269"/>
    </location>
</feature>
<dbReference type="PANTHER" id="PTHR15350">
    <property type="entry name" value="COP9 SIGNALOSOME COMPLEX SUBUNIT 7/DENDRITIC CELL PROTEIN GA17"/>
    <property type="match status" value="1"/>
</dbReference>
<organism evidence="6 7">
    <name type="scientific">Tilletiaria anomala (strain ATCC 24038 / CBS 436.72 / UBC 951)</name>
    <dbReference type="NCBI Taxonomy" id="1037660"/>
    <lineage>
        <taxon>Eukaryota</taxon>
        <taxon>Fungi</taxon>
        <taxon>Dikarya</taxon>
        <taxon>Basidiomycota</taxon>
        <taxon>Ustilaginomycotina</taxon>
        <taxon>Exobasidiomycetes</taxon>
        <taxon>Georgefischeriales</taxon>
        <taxon>Tilletiariaceae</taxon>
        <taxon>Tilletiaria</taxon>
    </lineage>
</organism>
<evidence type="ECO:0000256" key="4">
    <source>
        <dbReference type="SAM" id="MobiDB-lite"/>
    </source>
</evidence>
<reference evidence="6 7" key="1">
    <citation type="submission" date="2014-05" db="EMBL/GenBank/DDBJ databases">
        <title>Draft genome sequence of a rare smut relative, Tilletiaria anomala UBC 951.</title>
        <authorList>
            <consortium name="DOE Joint Genome Institute"/>
            <person name="Toome M."/>
            <person name="Kuo A."/>
            <person name="Henrissat B."/>
            <person name="Lipzen A."/>
            <person name="Tritt A."/>
            <person name="Yoshinaga Y."/>
            <person name="Zane M."/>
            <person name="Barry K."/>
            <person name="Grigoriev I.V."/>
            <person name="Spatafora J.W."/>
            <person name="Aimea M.C."/>
        </authorList>
    </citation>
    <scope>NUCLEOTIDE SEQUENCE [LARGE SCALE GENOMIC DNA]</scope>
    <source>
        <strain evidence="6 7">UBC 951</strain>
    </source>
</reference>
<keyword evidence="2" id="KW-0736">Signalosome</keyword>
<dbReference type="Pfam" id="PF22061">
    <property type="entry name" value="CSN7_HB_subdom"/>
    <property type="match status" value="1"/>
</dbReference>
<dbReference type="AlphaFoldDB" id="A0A066W9K4"/>
<dbReference type="HOGENOM" id="CLU_054426_0_1_1"/>
<dbReference type="Pfam" id="PF01399">
    <property type="entry name" value="PCI"/>
    <property type="match status" value="1"/>
</dbReference>
<dbReference type="EMBL" id="JMSN01000019">
    <property type="protein sequence ID" value="KDN50391.1"/>
    <property type="molecule type" value="Genomic_DNA"/>
</dbReference>